<gene>
    <name evidence="2" type="ORF">QD47_27230</name>
</gene>
<dbReference type="Proteomes" id="UP000032534">
    <property type="component" value="Unassembled WGS sequence"/>
</dbReference>
<dbReference type="EMBL" id="JTHP01000104">
    <property type="protein sequence ID" value="KJD42613.1"/>
    <property type="molecule type" value="Genomic_DNA"/>
</dbReference>
<reference evidence="2 3" key="1">
    <citation type="submission" date="2014-11" db="EMBL/GenBank/DDBJ databases">
        <title>Draft Genome Sequences of Paenibacillus polymyxa NRRL B-30509 and Paenibacillus terrae NRRL B-30644, Strains from a Poultry Environment that Produce Tridecaptin A and Paenicidins.</title>
        <authorList>
            <person name="van Belkum M.J."/>
            <person name="Lohans C.T."/>
            <person name="Vederas J.C."/>
        </authorList>
    </citation>
    <scope>NUCLEOTIDE SEQUENCE [LARGE SCALE GENOMIC DNA]</scope>
    <source>
        <strain evidence="2 3">NRRL B-30644</strain>
    </source>
</reference>
<protein>
    <submittedName>
        <fullName evidence="2">Alanine acetyltransferase</fullName>
    </submittedName>
</protein>
<keyword evidence="2" id="KW-0808">Transferase</keyword>
<feature type="domain" description="N-acetyltransferase" evidence="1">
    <location>
        <begin position="22"/>
        <end position="185"/>
    </location>
</feature>
<comment type="caution">
    <text evidence="2">The sequence shown here is derived from an EMBL/GenBank/DDBJ whole genome shotgun (WGS) entry which is preliminary data.</text>
</comment>
<proteinExistence type="predicted"/>
<dbReference type="InterPro" id="IPR051531">
    <property type="entry name" value="N-acetyltransferase"/>
</dbReference>
<dbReference type="SUPFAM" id="SSF55729">
    <property type="entry name" value="Acyl-CoA N-acyltransferases (Nat)"/>
    <property type="match status" value="1"/>
</dbReference>
<dbReference type="PROSITE" id="PS51186">
    <property type="entry name" value="GNAT"/>
    <property type="match status" value="1"/>
</dbReference>
<dbReference type="GO" id="GO:0005737">
    <property type="term" value="C:cytoplasm"/>
    <property type="evidence" value="ECO:0007669"/>
    <property type="project" value="TreeGrafter"/>
</dbReference>
<dbReference type="Pfam" id="PF13302">
    <property type="entry name" value="Acetyltransf_3"/>
    <property type="match status" value="1"/>
</dbReference>
<dbReference type="PANTHER" id="PTHR43792:SF9">
    <property type="entry name" value="RIBOSOMAL-PROTEIN-ALANINE ACETYLTRANSFERASE"/>
    <property type="match status" value="1"/>
</dbReference>
<name>A0A0D7WV66_9BACL</name>
<evidence type="ECO:0000313" key="3">
    <source>
        <dbReference type="Proteomes" id="UP000032534"/>
    </source>
</evidence>
<dbReference type="PANTHER" id="PTHR43792">
    <property type="entry name" value="GNAT FAMILY, PUTATIVE (AFU_ORTHOLOGUE AFUA_3G00765)-RELATED-RELATED"/>
    <property type="match status" value="1"/>
</dbReference>
<organism evidence="2 3">
    <name type="scientific">Paenibacillus terrae</name>
    <dbReference type="NCBI Taxonomy" id="159743"/>
    <lineage>
        <taxon>Bacteria</taxon>
        <taxon>Bacillati</taxon>
        <taxon>Bacillota</taxon>
        <taxon>Bacilli</taxon>
        <taxon>Bacillales</taxon>
        <taxon>Paenibacillaceae</taxon>
        <taxon>Paenibacillus</taxon>
    </lineage>
</organism>
<dbReference type="Gene3D" id="3.40.630.30">
    <property type="match status" value="1"/>
</dbReference>
<dbReference type="InterPro" id="IPR016181">
    <property type="entry name" value="Acyl_CoA_acyltransferase"/>
</dbReference>
<keyword evidence="3" id="KW-1185">Reference proteome</keyword>
<sequence>MNKAARGENAKGEFPVITTERLVLRKMVVTDSKDMLEYFSDEQVMKFYGLSPFESEQEALDEISWYDRIFETDQGIRWALQTNEGKIIGSCGFHNWDQRHHRAEMGYELSRACWGQGLMSEVLAAVIDYGFNTLSLNRIQALVEPENAQSLRLLEKAGFRQEGLLSQYEFTSGKYDDLYMCALVKSEYINRSQK</sequence>
<dbReference type="GO" id="GO:0008999">
    <property type="term" value="F:protein-N-terminal-alanine acetyltransferase activity"/>
    <property type="evidence" value="ECO:0007669"/>
    <property type="project" value="TreeGrafter"/>
</dbReference>
<dbReference type="InterPro" id="IPR000182">
    <property type="entry name" value="GNAT_dom"/>
</dbReference>
<accession>A0A0D7WV66</accession>
<evidence type="ECO:0000259" key="1">
    <source>
        <dbReference type="PROSITE" id="PS51186"/>
    </source>
</evidence>
<evidence type="ECO:0000313" key="2">
    <source>
        <dbReference type="EMBL" id="KJD42613.1"/>
    </source>
</evidence>
<dbReference type="PATRIC" id="fig|159743.3.peg.6065"/>
<dbReference type="AlphaFoldDB" id="A0A0D7WV66"/>